<evidence type="ECO:0000313" key="4">
    <source>
        <dbReference type="Proteomes" id="UP000255265"/>
    </source>
</evidence>
<evidence type="ECO:0000259" key="2">
    <source>
        <dbReference type="PROSITE" id="PS51833"/>
    </source>
</evidence>
<dbReference type="Gene3D" id="1.10.3210.10">
    <property type="entry name" value="Hypothetical protein af1432"/>
    <property type="match status" value="1"/>
</dbReference>
<dbReference type="PANTHER" id="PTHR33525:SF4">
    <property type="entry name" value="CYCLIC DI-GMP PHOSPHODIESTERASE CDGJ"/>
    <property type="match status" value="1"/>
</dbReference>
<dbReference type="OrthoDB" id="8907828at2"/>
<dbReference type="InterPro" id="IPR052340">
    <property type="entry name" value="RNase_Y/CdgJ"/>
</dbReference>
<protein>
    <submittedName>
        <fullName evidence="3">HDOD domain-containing protein</fullName>
    </submittedName>
</protein>
<sequence>MTSRWQHWWRSLTGRADTPGVPAPAPRRHMATAPAPAPLAPEFEWREVEAGPDAAPQAYAPPPTGGLPEQLASFQLTAADALLEEQARRVRTVLREIPPPPRALQQLVSPDFVSRAGASELAALVMGEPLVAAKVMAAVNSPLYGVRQPVGSVSQAITFLGLTTVRNICLRHMLGISFNSGSPFGRRVLDTLDASGGLAGALCLRLAPRLQLEDPGALATGVVISFVGHLAATTFQHASRAPDDAVAPGALLPRLRLQQAHWGVSASALGQLLMREWKLPAHLAADAWALESVLVTPLEAVPPARAPALALGYLCARIGERLACGQFLGPQELDAVFDSDPDFHHVRSYLGLPALAPLPALLREERTLEGLRV</sequence>
<comment type="caution">
    <text evidence="3">The sequence shown here is derived from an EMBL/GenBank/DDBJ whole genome shotgun (WGS) entry which is preliminary data.</text>
</comment>
<feature type="domain" description="HDOD" evidence="2">
    <location>
        <begin position="97"/>
        <end position="293"/>
    </location>
</feature>
<name>A0A370FDL5_9BURK</name>
<dbReference type="PANTHER" id="PTHR33525">
    <property type="match status" value="1"/>
</dbReference>
<dbReference type="Proteomes" id="UP000255265">
    <property type="component" value="Unassembled WGS sequence"/>
</dbReference>
<dbReference type="EMBL" id="QQAV01000006">
    <property type="protein sequence ID" value="RDI23525.1"/>
    <property type="molecule type" value="Genomic_DNA"/>
</dbReference>
<gene>
    <name evidence="3" type="ORF">DFR41_106232</name>
</gene>
<organism evidence="3 4">
    <name type="scientific">Pseudacidovorax intermedius</name>
    <dbReference type="NCBI Taxonomy" id="433924"/>
    <lineage>
        <taxon>Bacteria</taxon>
        <taxon>Pseudomonadati</taxon>
        <taxon>Pseudomonadota</taxon>
        <taxon>Betaproteobacteria</taxon>
        <taxon>Burkholderiales</taxon>
        <taxon>Comamonadaceae</taxon>
        <taxon>Pseudacidovorax</taxon>
    </lineage>
</organism>
<dbReference type="PROSITE" id="PS51833">
    <property type="entry name" value="HDOD"/>
    <property type="match status" value="1"/>
</dbReference>
<dbReference type="InterPro" id="IPR013976">
    <property type="entry name" value="HDOD"/>
</dbReference>
<dbReference type="STRING" id="433924.NS331_16225"/>
<evidence type="ECO:0000313" key="3">
    <source>
        <dbReference type="EMBL" id="RDI23525.1"/>
    </source>
</evidence>
<dbReference type="RefSeq" id="WP_114803543.1">
    <property type="nucleotide sequence ID" value="NZ_QQAV01000006.1"/>
</dbReference>
<proteinExistence type="predicted"/>
<keyword evidence="4" id="KW-1185">Reference proteome</keyword>
<dbReference type="Pfam" id="PF08668">
    <property type="entry name" value="HDOD"/>
    <property type="match status" value="1"/>
</dbReference>
<dbReference type="AlphaFoldDB" id="A0A370FDL5"/>
<reference evidence="3 4" key="1">
    <citation type="submission" date="2018-07" db="EMBL/GenBank/DDBJ databases">
        <title>Genomic Encyclopedia of Type Strains, Phase IV (KMG-IV): sequencing the most valuable type-strain genomes for metagenomic binning, comparative biology and taxonomic classification.</title>
        <authorList>
            <person name="Goeker M."/>
        </authorList>
    </citation>
    <scope>NUCLEOTIDE SEQUENCE [LARGE SCALE GENOMIC DNA]</scope>
    <source>
        <strain evidence="3 4">DSM 21352</strain>
    </source>
</reference>
<evidence type="ECO:0000256" key="1">
    <source>
        <dbReference type="SAM" id="MobiDB-lite"/>
    </source>
</evidence>
<dbReference type="SUPFAM" id="SSF109604">
    <property type="entry name" value="HD-domain/PDEase-like"/>
    <property type="match status" value="1"/>
</dbReference>
<accession>A0A370FDL5</accession>
<feature type="region of interest" description="Disordered" evidence="1">
    <location>
        <begin position="14"/>
        <end position="34"/>
    </location>
</feature>